<evidence type="ECO:0000313" key="4">
    <source>
        <dbReference type="Proteomes" id="UP000283509"/>
    </source>
</evidence>
<protein>
    <recommendedName>
        <fullName evidence="2">CRIB domain-containing protein</fullName>
    </recommendedName>
</protein>
<name>A0A423U8J0_PENVA</name>
<gene>
    <name evidence="3" type="ORF">C7M84_021576</name>
</gene>
<feature type="domain" description="CRIB" evidence="2">
    <location>
        <begin position="102"/>
        <end position="115"/>
    </location>
</feature>
<organism evidence="3 4">
    <name type="scientific">Penaeus vannamei</name>
    <name type="common">Whiteleg shrimp</name>
    <name type="synonym">Litopenaeus vannamei</name>
    <dbReference type="NCBI Taxonomy" id="6689"/>
    <lineage>
        <taxon>Eukaryota</taxon>
        <taxon>Metazoa</taxon>
        <taxon>Ecdysozoa</taxon>
        <taxon>Arthropoda</taxon>
        <taxon>Crustacea</taxon>
        <taxon>Multicrustacea</taxon>
        <taxon>Malacostraca</taxon>
        <taxon>Eumalacostraca</taxon>
        <taxon>Eucarida</taxon>
        <taxon>Decapoda</taxon>
        <taxon>Dendrobranchiata</taxon>
        <taxon>Penaeoidea</taxon>
        <taxon>Penaeidae</taxon>
        <taxon>Penaeus</taxon>
    </lineage>
</organism>
<comment type="caution">
    <text evidence="3">The sequence shown here is derived from an EMBL/GenBank/DDBJ whole genome shotgun (WGS) entry which is preliminary data.</text>
</comment>
<dbReference type="Proteomes" id="UP000283509">
    <property type="component" value="Unassembled WGS sequence"/>
</dbReference>
<sequence length="307" mass="35096">MQHTEDPFPQDHPLKGEMQENNLRQRLDPQPQPQPDTQQQQGGEEQLLKHRLSSHQLSEHHAHHVQEISKHPHVTADSSRRREDGFRQMTGRERISINKDLIGTPSNFQHIGHINREVTSTQTTEEVRNLFQMVNLYQEQVGLLPGKVADEEPVGFSGGEGVNRRVDIPLAGDLGFADTEQGEDRITKHEDHRKIPQRQSPVLEDTLDRDHADYEEVELRNNRKERLGIPSASEYRATHNFDQQRPAQTPQQTDQAILLHDRVKLGEDFGEEDRKGKKNARISLSPRLLGSSSSLTREGKLRYIAGC</sequence>
<keyword evidence="4" id="KW-1185">Reference proteome</keyword>
<feature type="region of interest" description="Disordered" evidence="1">
    <location>
        <begin position="1"/>
        <end position="84"/>
    </location>
</feature>
<reference evidence="3 4" key="1">
    <citation type="submission" date="2018-04" db="EMBL/GenBank/DDBJ databases">
        <authorList>
            <person name="Zhang X."/>
            <person name="Yuan J."/>
            <person name="Li F."/>
            <person name="Xiang J."/>
        </authorList>
    </citation>
    <scope>NUCLEOTIDE SEQUENCE [LARGE SCALE GENOMIC DNA]</scope>
    <source>
        <tissue evidence="3">Muscle</tissue>
    </source>
</reference>
<dbReference type="PROSITE" id="PS50108">
    <property type="entry name" value="CRIB"/>
    <property type="match status" value="1"/>
</dbReference>
<feature type="compositionally biased region" description="Basic and acidic residues" evidence="1">
    <location>
        <begin position="12"/>
        <end position="27"/>
    </location>
</feature>
<evidence type="ECO:0000256" key="1">
    <source>
        <dbReference type="SAM" id="MobiDB-lite"/>
    </source>
</evidence>
<dbReference type="AlphaFoldDB" id="A0A423U8J0"/>
<accession>A0A423U8J0</accession>
<feature type="compositionally biased region" description="Basic and acidic residues" evidence="1">
    <location>
        <begin position="57"/>
        <end position="70"/>
    </location>
</feature>
<proteinExistence type="predicted"/>
<dbReference type="InterPro" id="IPR000095">
    <property type="entry name" value="CRIB_dom"/>
</dbReference>
<dbReference type="InterPro" id="IPR036936">
    <property type="entry name" value="CRIB_dom_sf"/>
</dbReference>
<dbReference type="EMBL" id="QCYY01000454">
    <property type="protein sequence ID" value="ROT85035.1"/>
    <property type="molecule type" value="Genomic_DNA"/>
</dbReference>
<feature type="compositionally biased region" description="Low complexity" evidence="1">
    <location>
        <begin position="35"/>
        <end position="45"/>
    </location>
</feature>
<reference evidence="3 4" key="2">
    <citation type="submission" date="2019-01" db="EMBL/GenBank/DDBJ databases">
        <title>The decoding of complex shrimp genome reveals the adaptation for benthos swimmer, frequently molting mechanism and breeding impact on genome.</title>
        <authorList>
            <person name="Sun Y."/>
            <person name="Gao Y."/>
            <person name="Yu Y."/>
        </authorList>
    </citation>
    <scope>NUCLEOTIDE SEQUENCE [LARGE SCALE GENOMIC DNA]</scope>
    <source>
        <tissue evidence="3">Muscle</tissue>
    </source>
</reference>
<dbReference type="Gene3D" id="3.90.810.10">
    <property type="entry name" value="CRIB domain"/>
    <property type="match status" value="1"/>
</dbReference>
<evidence type="ECO:0000313" key="3">
    <source>
        <dbReference type="EMBL" id="ROT85035.1"/>
    </source>
</evidence>
<dbReference type="OrthoDB" id="6366780at2759"/>
<evidence type="ECO:0000259" key="2">
    <source>
        <dbReference type="PROSITE" id="PS50108"/>
    </source>
</evidence>